<name>A0A4Y2I8C1_ARAVE</name>
<evidence type="ECO:0000259" key="1">
    <source>
        <dbReference type="PROSITE" id="PS50994"/>
    </source>
</evidence>
<protein>
    <submittedName>
        <fullName evidence="2">Gag-Pol polyprotein</fullName>
    </submittedName>
</protein>
<gene>
    <name evidence="2" type="primary">gag-pol_8</name>
    <name evidence="2" type="ORF">AVEN_40154_1</name>
</gene>
<dbReference type="OrthoDB" id="6429056at2759"/>
<keyword evidence="3" id="KW-1185">Reference proteome</keyword>
<accession>A0A4Y2I8C1</accession>
<dbReference type="PANTHER" id="PTHR38681">
    <property type="entry name" value="RETROVIRUS-RELATED POL POLYPROTEIN FROM TRANSPOSON 412-LIKE PROTEIN-RELATED"/>
    <property type="match status" value="1"/>
</dbReference>
<comment type="caution">
    <text evidence="2">The sequence shown here is derived from an EMBL/GenBank/DDBJ whole genome shotgun (WGS) entry which is preliminary data.</text>
</comment>
<sequence length="192" mass="21964">MTHTKSPITNIPVENERFFHVHLDLIGPLPTSQNYTYCLTIIDRFTRWVEAEPLRNIEAATVAQAFYKIWVSRFGTPGVITTDQGRQFESRLFRSLATLLGAKHIHTCSFHPQANGLIENWHLTLKSILKAYLTERWTEVLPTILLGLRATFRQDLKCTPSDLVYGKTVRLPGEFFESVTSDINTPDFVKSL</sequence>
<dbReference type="InterPro" id="IPR036397">
    <property type="entry name" value="RNaseH_sf"/>
</dbReference>
<dbReference type="InterPro" id="IPR012337">
    <property type="entry name" value="RNaseH-like_sf"/>
</dbReference>
<dbReference type="PROSITE" id="PS50994">
    <property type="entry name" value="INTEGRASE"/>
    <property type="match status" value="1"/>
</dbReference>
<dbReference type="Gene3D" id="3.30.420.10">
    <property type="entry name" value="Ribonuclease H-like superfamily/Ribonuclease H"/>
    <property type="match status" value="1"/>
</dbReference>
<dbReference type="FunFam" id="3.30.420.10:FF:000032">
    <property type="entry name" value="Retrovirus-related Pol polyprotein from transposon 297-like Protein"/>
    <property type="match status" value="1"/>
</dbReference>
<dbReference type="EMBL" id="BGPR01002464">
    <property type="protein sequence ID" value="GBM73894.1"/>
    <property type="molecule type" value="Genomic_DNA"/>
</dbReference>
<dbReference type="PANTHER" id="PTHR38681:SF1">
    <property type="entry name" value="RETROVIRUS-RELATED POL POLYPROTEIN FROM TRANSPOSON 412-LIKE PROTEIN"/>
    <property type="match status" value="1"/>
</dbReference>
<feature type="domain" description="Integrase catalytic" evidence="1">
    <location>
        <begin position="8"/>
        <end position="180"/>
    </location>
</feature>
<evidence type="ECO:0000313" key="2">
    <source>
        <dbReference type="EMBL" id="GBM73894.1"/>
    </source>
</evidence>
<dbReference type="GO" id="GO:0015074">
    <property type="term" value="P:DNA integration"/>
    <property type="evidence" value="ECO:0007669"/>
    <property type="project" value="InterPro"/>
</dbReference>
<dbReference type="Pfam" id="PF00665">
    <property type="entry name" value="rve"/>
    <property type="match status" value="1"/>
</dbReference>
<dbReference type="AlphaFoldDB" id="A0A4Y2I8C1"/>
<reference evidence="2 3" key="1">
    <citation type="journal article" date="2019" name="Sci. Rep.">
        <title>Orb-weaving spider Araneus ventricosus genome elucidates the spidroin gene catalogue.</title>
        <authorList>
            <person name="Kono N."/>
            <person name="Nakamura H."/>
            <person name="Ohtoshi R."/>
            <person name="Moran D.A.P."/>
            <person name="Shinohara A."/>
            <person name="Yoshida Y."/>
            <person name="Fujiwara M."/>
            <person name="Mori M."/>
            <person name="Tomita M."/>
            <person name="Arakawa K."/>
        </authorList>
    </citation>
    <scope>NUCLEOTIDE SEQUENCE [LARGE SCALE GENOMIC DNA]</scope>
</reference>
<dbReference type="Proteomes" id="UP000499080">
    <property type="component" value="Unassembled WGS sequence"/>
</dbReference>
<dbReference type="InterPro" id="IPR001584">
    <property type="entry name" value="Integrase_cat-core"/>
</dbReference>
<dbReference type="GO" id="GO:0003676">
    <property type="term" value="F:nucleic acid binding"/>
    <property type="evidence" value="ECO:0007669"/>
    <property type="project" value="InterPro"/>
</dbReference>
<organism evidence="2 3">
    <name type="scientific">Araneus ventricosus</name>
    <name type="common">Orbweaver spider</name>
    <name type="synonym">Epeira ventricosa</name>
    <dbReference type="NCBI Taxonomy" id="182803"/>
    <lineage>
        <taxon>Eukaryota</taxon>
        <taxon>Metazoa</taxon>
        <taxon>Ecdysozoa</taxon>
        <taxon>Arthropoda</taxon>
        <taxon>Chelicerata</taxon>
        <taxon>Arachnida</taxon>
        <taxon>Araneae</taxon>
        <taxon>Araneomorphae</taxon>
        <taxon>Entelegynae</taxon>
        <taxon>Araneoidea</taxon>
        <taxon>Araneidae</taxon>
        <taxon>Araneus</taxon>
    </lineage>
</organism>
<proteinExistence type="predicted"/>
<dbReference type="SUPFAM" id="SSF53098">
    <property type="entry name" value="Ribonuclease H-like"/>
    <property type="match status" value="1"/>
</dbReference>
<evidence type="ECO:0000313" key="3">
    <source>
        <dbReference type="Proteomes" id="UP000499080"/>
    </source>
</evidence>